<sequence length="262" mass="29648">MDSTACLQSEFSLKTSIQPSRDMSPLMSTPKQMTVGKRSPEIVPLTKTESQLGVLPKHRIENFLMISGTGSIIPLKCKDDKVRNFPQSLVNHFQFSTHPEYATDDITAVFNSGSDFYLEDDPMVNPQQIGFLELIVHEIVHVLGLMTSWKSLLNSNITTELVPRLNISLDIDQTKPVTYYGFVETIFDASLVTSEGDKFLKFTDQLNKFTLFETKFQTQQAFVNSFINSTQYNTTKKMLNYSQTPYSGIFSKSSFRTNMVGN</sequence>
<dbReference type="Proteomes" id="UP000789759">
    <property type="component" value="Unassembled WGS sequence"/>
</dbReference>
<organism evidence="2 3">
    <name type="scientific">Cetraspora pellucida</name>
    <dbReference type="NCBI Taxonomy" id="1433469"/>
    <lineage>
        <taxon>Eukaryota</taxon>
        <taxon>Fungi</taxon>
        <taxon>Fungi incertae sedis</taxon>
        <taxon>Mucoromycota</taxon>
        <taxon>Glomeromycotina</taxon>
        <taxon>Glomeromycetes</taxon>
        <taxon>Diversisporales</taxon>
        <taxon>Gigasporaceae</taxon>
        <taxon>Cetraspora</taxon>
    </lineage>
</organism>
<proteinExistence type="predicted"/>
<comment type="caution">
    <text evidence="2">The sequence shown here is derived from an EMBL/GenBank/DDBJ whole genome shotgun (WGS) entry which is preliminary data.</text>
</comment>
<evidence type="ECO:0000313" key="2">
    <source>
        <dbReference type="EMBL" id="CAG8711660.1"/>
    </source>
</evidence>
<evidence type="ECO:0000256" key="1">
    <source>
        <dbReference type="SAM" id="MobiDB-lite"/>
    </source>
</evidence>
<dbReference type="AlphaFoldDB" id="A0A9N9HYE8"/>
<gene>
    <name evidence="2" type="ORF">CPELLU_LOCUS12360</name>
</gene>
<protein>
    <submittedName>
        <fullName evidence="2">19786_t:CDS:1</fullName>
    </submittedName>
</protein>
<dbReference type="EMBL" id="CAJVQA010011883">
    <property type="protein sequence ID" value="CAG8711660.1"/>
    <property type="molecule type" value="Genomic_DNA"/>
</dbReference>
<dbReference type="OrthoDB" id="73465at2759"/>
<feature type="compositionally biased region" description="Polar residues" evidence="1">
    <location>
        <begin position="18"/>
        <end position="32"/>
    </location>
</feature>
<evidence type="ECO:0000313" key="3">
    <source>
        <dbReference type="Proteomes" id="UP000789759"/>
    </source>
</evidence>
<name>A0A9N9HYE8_9GLOM</name>
<keyword evidence="3" id="KW-1185">Reference proteome</keyword>
<feature type="region of interest" description="Disordered" evidence="1">
    <location>
        <begin position="18"/>
        <end position="38"/>
    </location>
</feature>
<reference evidence="2" key="1">
    <citation type="submission" date="2021-06" db="EMBL/GenBank/DDBJ databases">
        <authorList>
            <person name="Kallberg Y."/>
            <person name="Tangrot J."/>
            <person name="Rosling A."/>
        </authorList>
    </citation>
    <scope>NUCLEOTIDE SEQUENCE</scope>
    <source>
        <strain evidence="2">FL966</strain>
    </source>
</reference>
<accession>A0A9N9HYE8</accession>